<evidence type="ECO:0000313" key="1">
    <source>
        <dbReference type="EMBL" id="CAD0299606.1"/>
    </source>
</evidence>
<evidence type="ECO:0000313" key="2">
    <source>
        <dbReference type="Proteomes" id="UP000545774"/>
    </source>
</evidence>
<organism evidence="1 2">
    <name type="scientific">Enterococcus phage vB_EhiS_268</name>
    <dbReference type="NCBI Taxonomy" id="2736817"/>
    <lineage>
        <taxon>Viruses</taxon>
        <taxon>Duplodnaviria</taxon>
        <taxon>Heunggongvirae</taxon>
        <taxon>Uroviricota</taxon>
        <taxon>Caudoviricetes</taxon>
        <taxon>Delfunavirus</taxon>
        <taxon>Delfunavirus v268</taxon>
    </lineage>
</organism>
<protein>
    <submittedName>
        <fullName evidence="1">Uncharacterized protein</fullName>
    </submittedName>
</protein>
<name>A0ACA9ASP7_9CAUD</name>
<dbReference type="Proteomes" id="UP000545774">
    <property type="component" value="Unassembled WGS sequence"/>
</dbReference>
<comment type="caution">
    <text evidence="1">The sequence shown here is derived from an EMBL/GenBank/DDBJ whole genome shotgun (WGS) entry which is preliminary data.</text>
</comment>
<reference evidence="1" key="1">
    <citation type="submission" date="2020-07" db="EMBL/GenBank/DDBJ databases">
        <authorList>
            <person name="Ladero V."/>
        </authorList>
    </citation>
    <scope>NUCLEOTIDE SEQUENCE</scope>
</reference>
<keyword evidence="2" id="KW-1185">Reference proteome</keyword>
<accession>A0ACA9ASP7</accession>
<sequence length="94" mass="10879">MKNLKGSIKTKYRTEVQRVEGFDQAPQFMIDNKVYYVFNMKESFVTAGGSGEHHTLEAVVVTQSSVDKPIWYNLHMDYKANTWSLTKTDDPEKE</sequence>
<proteinExistence type="predicted"/>
<dbReference type="EMBL" id="CAJDKB010000002">
    <property type="protein sequence ID" value="CAD0299606.1"/>
    <property type="molecule type" value="Genomic_DNA"/>
</dbReference>